<dbReference type="STRING" id="8083.ENSXMAP00000031723"/>
<protein>
    <submittedName>
        <fullName evidence="2">Uncharacterized protein</fullName>
    </submittedName>
</protein>
<dbReference type="GeneTree" id="ENSGT00970000193581"/>
<evidence type="ECO:0000256" key="1">
    <source>
        <dbReference type="SAM" id="MobiDB-lite"/>
    </source>
</evidence>
<sequence>MFCFPKQDLSSMETIVAPLVYFLLVLSFKMAHTDNQNVTFTTPPNLGLNLTEFTVASTSFNSTVTPTTLLTSTKDTAEYTSTNHGNNTFSTTVAATENTSQHQTSQSATLTSPTGSGSLNTTTPTAQSPPLTITTQTIQTTTHLNTTSDTTLGSTVNSSHSMTTSTVSANATEGKHLLILYHVVNPINFSHHYLIKATVQFSTDGFVLDDDTLVISGGLYDAHPIYDNVPPTPAEPSLFVVNKEHDFVVIYSELPKKTYNLKNYKFQACISEQY</sequence>
<reference evidence="2" key="3">
    <citation type="submission" date="2025-08" db="UniProtKB">
        <authorList>
            <consortium name="Ensembl"/>
        </authorList>
    </citation>
    <scope>IDENTIFICATION</scope>
    <source>
        <strain evidence="2">JP 163 A</strain>
    </source>
</reference>
<feature type="compositionally biased region" description="Low complexity" evidence="1">
    <location>
        <begin position="131"/>
        <end position="151"/>
    </location>
</feature>
<proteinExistence type="predicted"/>
<feature type="compositionally biased region" description="Polar residues" evidence="1">
    <location>
        <begin position="96"/>
        <end position="130"/>
    </location>
</feature>
<feature type="compositionally biased region" description="Polar residues" evidence="1">
    <location>
        <begin position="152"/>
        <end position="162"/>
    </location>
</feature>
<dbReference type="InParanoid" id="A0A3B5QL77"/>
<dbReference type="Proteomes" id="UP000002852">
    <property type="component" value="Unassembled WGS sequence"/>
</dbReference>
<dbReference type="AlphaFoldDB" id="A0A3B5QL77"/>
<reference evidence="3" key="2">
    <citation type="journal article" date="2013" name="Nat. Genet.">
        <title>The genome of the platyfish, Xiphophorus maculatus, provides insights into evolutionary adaptation and several complex traits.</title>
        <authorList>
            <person name="Schartl M."/>
            <person name="Walter R.B."/>
            <person name="Shen Y."/>
            <person name="Garcia T."/>
            <person name="Catchen J."/>
            <person name="Amores A."/>
            <person name="Braasch I."/>
            <person name="Chalopin D."/>
            <person name="Volff J.N."/>
            <person name="Lesch K.P."/>
            <person name="Bisazza A."/>
            <person name="Minx P."/>
            <person name="Hillier L."/>
            <person name="Wilson R.K."/>
            <person name="Fuerstenberg S."/>
            <person name="Boore J."/>
            <person name="Searle S."/>
            <person name="Postlethwait J.H."/>
            <person name="Warren W.C."/>
        </authorList>
    </citation>
    <scope>NUCLEOTIDE SEQUENCE [LARGE SCALE GENOMIC DNA]</scope>
    <source>
        <strain evidence="3">JP 163 A</strain>
    </source>
</reference>
<keyword evidence="3" id="KW-1185">Reference proteome</keyword>
<feature type="region of interest" description="Disordered" evidence="1">
    <location>
        <begin position="96"/>
        <end position="162"/>
    </location>
</feature>
<evidence type="ECO:0000313" key="2">
    <source>
        <dbReference type="Ensembl" id="ENSXMAP00000031723.1"/>
    </source>
</evidence>
<reference evidence="2" key="4">
    <citation type="submission" date="2025-09" db="UniProtKB">
        <authorList>
            <consortium name="Ensembl"/>
        </authorList>
    </citation>
    <scope>IDENTIFICATION</scope>
    <source>
        <strain evidence="2">JP 163 A</strain>
    </source>
</reference>
<reference evidence="3" key="1">
    <citation type="submission" date="2012-01" db="EMBL/GenBank/DDBJ databases">
        <authorList>
            <person name="Walter R."/>
            <person name="Schartl M."/>
            <person name="Warren W."/>
        </authorList>
    </citation>
    <scope>NUCLEOTIDE SEQUENCE [LARGE SCALE GENOMIC DNA]</scope>
    <source>
        <strain evidence="3">JP 163 A</strain>
    </source>
</reference>
<organism evidence="2 3">
    <name type="scientific">Xiphophorus maculatus</name>
    <name type="common">Southern platyfish</name>
    <name type="synonym">Platypoecilus maculatus</name>
    <dbReference type="NCBI Taxonomy" id="8083"/>
    <lineage>
        <taxon>Eukaryota</taxon>
        <taxon>Metazoa</taxon>
        <taxon>Chordata</taxon>
        <taxon>Craniata</taxon>
        <taxon>Vertebrata</taxon>
        <taxon>Euteleostomi</taxon>
        <taxon>Actinopterygii</taxon>
        <taxon>Neopterygii</taxon>
        <taxon>Teleostei</taxon>
        <taxon>Neoteleostei</taxon>
        <taxon>Acanthomorphata</taxon>
        <taxon>Ovalentaria</taxon>
        <taxon>Atherinomorphae</taxon>
        <taxon>Cyprinodontiformes</taxon>
        <taxon>Poeciliidae</taxon>
        <taxon>Poeciliinae</taxon>
        <taxon>Xiphophorus</taxon>
    </lineage>
</organism>
<accession>A0A3B5QL77</accession>
<evidence type="ECO:0000313" key="3">
    <source>
        <dbReference type="Proteomes" id="UP000002852"/>
    </source>
</evidence>
<dbReference type="OMA" id="FKMAHTD"/>
<name>A0A3B5QL77_XIPMA</name>
<dbReference type="Ensembl" id="ENSXMAT00000040184.1">
    <property type="protein sequence ID" value="ENSXMAP00000031723.1"/>
    <property type="gene ID" value="ENSXMAG00000030044.1"/>
</dbReference>